<evidence type="ECO:0000256" key="3">
    <source>
        <dbReference type="SAM" id="SignalP"/>
    </source>
</evidence>
<keyword evidence="6" id="KW-1185">Reference proteome</keyword>
<dbReference type="VEuPathDB" id="VectorBase:GAUT046738"/>
<keyword evidence="2" id="KW-0964">Secreted</keyword>
<feature type="chain" id="PRO_5008399625" evidence="3">
    <location>
        <begin position="21"/>
        <end position="264"/>
    </location>
</feature>
<evidence type="ECO:0000313" key="6">
    <source>
        <dbReference type="Proteomes" id="UP000078200"/>
    </source>
</evidence>
<name>A0A1A9VT78_GLOAU</name>
<evidence type="ECO:0000256" key="1">
    <source>
        <dbReference type="ARBA" id="ARBA00004613"/>
    </source>
</evidence>
<comment type="subcellular location">
    <subcellularLocation>
        <location evidence="1">Secreted</location>
    </subcellularLocation>
</comment>
<dbReference type="InterPro" id="IPR035940">
    <property type="entry name" value="CAP_sf"/>
</dbReference>
<evidence type="ECO:0000313" key="5">
    <source>
        <dbReference type="EnsemblMetazoa" id="GAUT046738-PA"/>
    </source>
</evidence>
<protein>
    <submittedName>
        <fullName evidence="5">SCP domain-containing protein</fullName>
    </submittedName>
</protein>
<proteinExistence type="predicted"/>
<accession>A0A1A9VT78</accession>
<feature type="domain" description="SCP" evidence="4">
    <location>
        <begin position="73"/>
        <end position="213"/>
    </location>
</feature>
<dbReference type="GO" id="GO:0005576">
    <property type="term" value="C:extracellular region"/>
    <property type="evidence" value="ECO:0007669"/>
    <property type="project" value="UniProtKB-SubCell"/>
</dbReference>
<dbReference type="STRING" id="7395.A0A1A9VT78"/>
<dbReference type="InterPro" id="IPR014044">
    <property type="entry name" value="CAP_dom"/>
</dbReference>
<evidence type="ECO:0000259" key="4">
    <source>
        <dbReference type="SMART" id="SM00198"/>
    </source>
</evidence>
<dbReference type="CDD" id="cd05380">
    <property type="entry name" value="CAP_euk"/>
    <property type="match status" value="1"/>
</dbReference>
<organism evidence="5 6">
    <name type="scientific">Glossina austeni</name>
    <name type="common">Savannah tsetse fly</name>
    <dbReference type="NCBI Taxonomy" id="7395"/>
    <lineage>
        <taxon>Eukaryota</taxon>
        <taxon>Metazoa</taxon>
        <taxon>Ecdysozoa</taxon>
        <taxon>Arthropoda</taxon>
        <taxon>Hexapoda</taxon>
        <taxon>Insecta</taxon>
        <taxon>Pterygota</taxon>
        <taxon>Neoptera</taxon>
        <taxon>Endopterygota</taxon>
        <taxon>Diptera</taxon>
        <taxon>Brachycera</taxon>
        <taxon>Muscomorpha</taxon>
        <taxon>Hippoboscoidea</taxon>
        <taxon>Glossinidae</taxon>
        <taxon>Glossina</taxon>
    </lineage>
</organism>
<dbReference type="Proteomes" id="UP000078200">
    <property type="component" value="Unassembled WGS sequence"/>
</dbReference>
<dbReference type="Gene3D" id="3.40.33.10">
    <property type="entry name" value="CAP"/>
    <property type="match status" value="1"/>
</dbReference>
<dbReference type="SUPFAM" id="SSF55797">
    <property type="entry name" value="PR-1-like"/>
    <property type="match status" value="1"/>
</dbReference>
<keyword evidence="3" id="KW-0732">Signal</keyword>
<dbReference type="EnsemblMetazoa" id="GAUT046738-RA">
    <property type="protein sequence ID" value="GAUT046738-PA"/>
    <property type="gene ID" value="GAUT046738"/>
</dbReference>
<feature type="signal peptide" evidence="3">
    <location>
        <begin position="1"/>
        <end position="20"/>
    </location>
</feature>
<sequence>MRLIFFITFLLNLSTEFVHSWKYCGVTGLKNPMGGPICFEGTEHSFCNPKERFEEKALYFSEQIAAFAPTTRKFKRIVLQIHNEYRNIVAGGKAHSKASGSYFPIAGRMRELIWDDELEYNAKLHLAAAKMMAHDNCRNTVRYILAGQNLGATATDNKMTVLEAVVDQLKLMFDEKDLVTDTSKFADKLRSEDKGQAKVYLYCYYLACHYDFSNVSRWRLYKTHSNTPGAHCSEWKVGKNPDPRYSNLCETTPNELFDYSNKNG</sequence>
<reference evidence="5" key="1">
    <citation type="submission" date="2020-05" db="UniProtKB">
        <authorList>
            <consortium name="EnsemblMetazoa"/>
        </authorList>
    </citation>
    <scope>IDENTIFICATION</scope>
    <source>
        <strain evidence="5">TTRI</strain>
    </source>
</reference>
<dbReference type="SMART" id="SM00198">
    <property type="entry name" value="SCP"/>
    <property type="match status" value="1"/>
</dbReference>
<dbReference type="AlphaFoldDB" id="A0A1A9VT78"/>
<evidence type="ECO:0000256" key="2">
    <source>
        <dbReference type="ARBA" id="ARBA00022525"/>
    </source>
</evidence>